<keyword evidence="2 6" id="KW-0479">Metal-binding</keyword>
<organism evidence="8 9">
    <name type="scientific">Hyphomonas johnsonii MHS-2</name>
    <dbReference type="NCBI Taxonomy" id="1280950"/>
    <lineage>
        <taxon>Bacteria</taxon>
        <taxon>Pseudomonadati</taxon>
        <taxon>Pseudomonadota</taxon>
        <taxon>Alphaproteobacteria</taxon>
        <taxon>Hyphomonadales</taxon>
        <taxon>Hyphomonadaceae</taxon>
        <taxon>Hyphomonas</taxon>
    </lineage>
</organism>
<comment type="similarity">
    <text evidence="6">Belongs to the zinc-containing alcohol dehydrogenase family.</text>
</comment>
<evidence type="ECO:0000313" key="8">
    <source>
        <dbReference type="EMBL" id="KCZ92113.1"/>
    </source>
</evidence>
<dbReference type="SMART" id="SM00829">
    <property type="entry name" value="PKS_ER"/>
    <property type="match status" value="1"/>
</dbReference>
<evidence type="ECO:0000256" key="6">
    <source>
        <dbReference type="RuleBase" id="RU361277"/>
    </source>
</evidence>
<dbReference type="CDD" id="cd08279">
    <property type="entry name" value="Zn_ADH_class_III"/>
    <property type="match status" value="1"/>
</dbReference>
<dbReference type="InterPro" id="IPR013149">
    <property type="entry name" value="ADH-like_C"/>
</dbReference>
<dbReference type="GO" id="GO:0046294">
    <property type="term" value="P:formaldehyde catabolic process"/>
    <property type="evidence" value="ECO:0007669"/>
    <property type="project" value="TreeGrafter"/>
</dbReference>
<dbReference type="SUPFAM" id="SSF50129">
    <property type="entry name" value="GroES-like"/>
    <property type="match status" value="1"/>
</dbReference>
<gene>
    <name evidence="8" type="ORF">HJO_08764</name>
</gene>
<dbReference type="InterPro" id="IPR020843">
    <property type="entry name" value="ER"/>
</dbReference>
<keyword evidence="5" id="KW-0520">NAD</keyword>
<dbReference type="RefSeq" id="WP_035616264.1">
    <property type="nucleotide sequence ID" value="NZ_ARYK01000004.1"/>
</dbReference>
<dbReference type="Pfam" id="PF08240">
    <property type="entry name" value="ADH_N"/>
    <property type="match status" value="1"/>
</dbReference>
<dbReference type="eggNOG" id="COG1062">
    <property type="taxonomic scope" value="Bacteria"/>
</dbReference>
<dbReference type="PROSITE" id="PS00059">
    <property type="entry name" value="ADH_ZINC"/>
    <property type="match status" value="1"/>
</dbReference>
<dbReference type="PATRIC" id="fig|1280950.3.peg.1754"/>
<keyword evidence="4" id="KW-0560">Oxidoreductase</keyword>
<comment type="cofactor">
    <cofactor evidence="1 6">
        <name>Zn(2+)</name>
        <dbReference type="ChEBI" id="CHEBI:29105"/>
    </cofactor>
</comment>
<dbReference type="PANTHER" id="PTHR43880:SF12">
    <property type="entry name" value="ALCOHOL DEHYDROGENASE CLASS-3"/>
    <property type="match status" value="1"/>
</dbReference>
<keyword evidence="9" id="KW-1185">Reference proteome</keyword>
<evidence type="ECO:0000259" key="7">
    <source>
        <dbReference type="SMART" id="SM00829"/>
    </source>
</evidence>
<protein>
    <submittedName>
        <fullName evidence="8">Class III alcohol dehydrogenase</fullName>
    </submittedName>
</protein>
<dbReference type="EMBL" id="ARYK01000004">
    <property type="protein sequence ID" value="KCZ92113.1"/>
    <property type="molecule type" value="Genomic_DNA"/>
</dbReference>
<evidence type="ECO:0000256" key="4">
    <source>
        <dbReference type="ARBA" id="ARBA00023002"/>
    </source>
</evidence>
<dbReference type="InterPro" id="IPR011032">
    <property type="entry name" value="GroES-like_sf"/>
</dbReference>
<dbReference type="GO" id="GO:0005829">
    <property type="term" value="C:cytosol"/>
    <property type="evidence" value="ECO:0007669"/>
    <property type="project" value="TreeGrafter"/>
</dbReference>
<reference evidence="8 9" key="1">
    <citation type="journal article" date="2014" name="Antonie Van Leeuwenhoek">
        <title>Hyphomonas beringensis sp. nov. and Hyphomonas chukchiensis sp. nov., isolated from surface seawater of the Bering Sea and Chukchi Sea.</title>
        <authorList>
            <person name="Li C."/>
            <person name="Lai Q."/>
            <person name="Li G."/>
            <person name="Dong C."/>
            <person name="Wang J."/>
            <person name="Liao Y."/>
            <person name="Shao Z."/>
        </authorList>
    </citation>
    <scope>NUCLEOTIDE SEQUENCE [LARGE SCALE GENOMIC DNA]</scope>
    <source>
        <strain evidence="8 9">MHS-2</strain>
    </source>
</reference>
<dbReference type="Gene3D" id="3.90.180.10">
    <property type="entry name" value="Medium-chain alcohol dehydrogenases, catalytic domain"/>
    <property type="match status" value="1"/>
</dbReference>
<dbReference type="AlphaFoldDB" id="A0A059FNT8"/>
<evidence type="ECO:0000256" key="3">
    <source>
        <dbReference type="ARBA" id="ARBA00022833"/>
    </source>
</evidence>
<dbReference type="Proteomes" id="UP000025171">
    <property type="component" value="Unassembled WGS sequence"/>
</dbReference>
<dbReference type="SUPFAM" id="SSF51735">
    <property type="entry name" value="NAD(P)-binding Rossmann-fold domains"/>
    <property type="match status" value="1"/>
</dbReference>
<feature type="domain" description="Enoyl reductase (ER)" evidence="7">
    <location>
        <begin position="8"/>
        <end position="308"/>
    </location>
</feature>
<dbReference type="OrthoDB" id="9770544at2"/>
<keyword evidence="3 6" id="KW-0862">Zinc</keyword>
<dbReference type="InterPro" id="IPR013154">
    <property type="entry name" value="ADH-like_N"/>
</dbReference>
<dbReference type="PANTHER" id="PTHR43880">
    <property type="entry name" value="ALCOHOL DEHYDROGENASE"/>
    <property type="match status" value="1"/>
</dbReference>
<evidence type="ECO:0000256" key="2">
    <source>
        <dbReference type="ARBA" id="ARBA00022723"/>
    </source>
</evidence>
<dbReference type="GO" id="GO:0051903">
    <property type="term" value="F:S-(hydroxymethyl)glutathione dehydrogenase [NAD(P)+] activity"/>
    <property type="evidence" value="ECO:0007669"/>
    <property type="project" value="TreeGrafter"/>
</dbReference>
<dbReference type="Gene3D" id="3.40.50.720">
    <property type="entry name" value="NAD(P)-binding Rossmann-like Domain"/>
    <property type="match status" value="1"/>
</dbReference>
<name>A0A059FNT8_9PROT</name>
<comment type="caution">
    <text evidence="8">The sequence shown here is derived from an EMBL/GenBank/DDBJ whole genome shotgun (WGS) entry which is preliminary data.</text>
</comment>
<accession>A0A059FNT8</accession>
<dbReference type="STRING" id="1280950.HJO_08764"/>
<sequence length="366" mass="38865">MKAAVMRAPNAPLSIEDVTISKPGPREVLVRLKAVGVCHSDVHFWDGNFPSELPVILGHESAGIVEQVGSMVSAVKPGDHVISILSPFCGTCEYCVTGHMSVCHTVNGEQFKRKPDEAPRLSIGKEKVGQFLNLSSFAEQILVHENALCVIDKDMPMDRACLIGCGVITGVGSVFHAAQVEPGSTVAVVGCGGVGLAAINGAAIAGASRIIAVDLSDEKLQLAVRFGATDVVNPGKVNAVEAVKEMTQGGVHYSFECVGLKQTAEQAYHMLRPRGVATVVGMISPGVNIEIPGIELLVTEKRLQGAVMGSNRFRVDFPRLITLYRQGKLHLDDLISDRIGLDGITGALQNLKDNKGTVARQVVVFD</sequence>
<dbReference type="FunFam" id="3.40.50.720:FF:000003">
    <property type="entry name" value="S-(hydroxymethyl)glutathione dehydrogenase"/>
    <property type="match status" value="1"/>
</dbReference>
<evidence type="ECO:0000256" key="1">
    <source>
        <dbReference type="ARBA" id="ARBA00001947"/>
    </source>
</evidence>
<proteinExistence type="inferred from homology"/>
<evidence type="ECO:0000256" key="5">
    <source>
        <dbReference type="ARBA" id="ARBA00023027"/>
    </source>
</evidence>
<dbReference type="GO" id="GO:0008270">
    <property type="term" value="F:zinc ion binding"/>
    <property type="evidence" value="ECO:0007669"/>
    <property type="project" value="InterPro"/>
</dbReference>
<dbReference type="Pfam" id="PF00107">
    <property type="entry name" value="ADH_zinc_N"/>
    <property type="match status" value="1"/>
</dbReference>
<dbReference type="InterPro" id="IPR036291">
    <property type="entry name" value="NAD(P)-bd_dom_sf"/>
</dbReference>
<evidence type="ECO:0000313" key="9">
    <source>
        <dbReference type="Proteomes" id="UP000025171"/>
    </source>
</evidence>
<dbReference type="InterPro" id="IPR002328">
    <property type="entry name" value="ADH_Zn_CS"/>
</dbReference>